<accession>A0AAD8EUQ5</accession>
<gene>
    <name evidence="1" type="ORF">Bpfe_030433</name>
</gene>
<protein>
    <submittedName>
        <fullName evidence="1">Uncharacterized protein</fullName>
    </submittedName>
</protein>
<organism evidence="1 2">
    <name type="scientific">Biomphalaria pfeifferi</name>
    <name type="common">Bloodfluke planorb</name>
    <name type="synonym">Freshwater snail</name>
    <dbReference type="NCBI Taxonomy" id="112525"/>
    <lineage>
        <taxon>Eukaryota</taxon>
        <taxon>Metazoa</taxon>
        <taxon>Spiralia</taxon>
        <taxon>Lophotrochozoa</taxon>
        <taxon>Mollusca</taxon>
        <taxon>Gastropoda</taxon>
        <taxon>Heterobranchia</taxon>
        <taxon>Euthyneura</taxon>
        <taxon>Panpulmonata</taxon>
        <taxon>Hygrophila</taxon>
        <taxon>Lymnaeoidea</taxon>
        <taxon>Planorbidae</taxon>
        <taxon>Biomphalaria</taxon>
    </lineage>
</organism>
<dbReference type="AlphaFoldDB" id="A0AAD8EUQ5"/>
<dbReference type="Proteomes" id="UP001233172">
    <property type="component" value="Unassembled WGS sequence"/>
</dbReference>
<name>A0AAD8EUQ5_BIOPF</name>
<comment type="caution">
    <text evidence="1">The sequence shown here is derived from an EMBL/GenBank/DDBJ whole genome shotgun (WGS) entry which is preliminary data.</text>
</comment>
<evidence type="ECO:0000313" key="2">
    <source>
        <dbReference type="Proteomes" id="UP001233172"/>
    </source>
</evidence>
<reference evidence="1" key="2">
    <citation type="submission" date="2023-04" db="EMBL/GenBank/DDBJ databases">
        <authorList>
            <person name="Bu L."/>
            <person name="Lu L."/>
            <person name="Laidemitt M.R."/>
            <person name="Zhang S.M."/>
            <person name="Mutuku M."/>
            <person name="Mkoji G."/>
            <person name="Steinauer M."/>
            <person name="Loker E.S."/>
        </authorList>
    </citation>
    <scope>NUCLEOTIDE SEQUENCE</scope>
    <source>
        <strain evidence="1">KasaAsao</strain>
        <tissue evidence="1">Whole Snail</tissue>
    </source>
</reference>
<proteinExistence type="predicted"/>
<dbReference type="EMBL" id="JASAOG010000349">
    <property type="protein sequence ID" value="KAK0040128.1"/>
    <property type="molecule type" value="Genomic_DNA"/>
</dbReference>
<sequence>MAAEYFGLSDGGLVMNLQHASSTDTPSFCIRLTGLGAFKPFFHFLTRSMTLRIQFDVHSLAPAMTLRPHWAFEPDYTSYMNV</sequence>
<evidence type="ECO:0000313" key="1">
    <source>
        <dbReference type="EMBL" id="KAK0040128.1"/>
    </source>
</evidence>
<keyword evidence="2" id="KW-1185">Reference proteome</keyword>
<reference evidence="1" key="1">
    <citation type="journal article" date="2023" name="PLoS Negl. Trop. Dis.">
        <title>A genome sequence for Biomphalaria pfeifferi, the major vector snail for the human-infecting parasite Schistosoma mansoni.</title>
        <authorList>
            <person name="Bu L."/>
            <person name="Lu L."/>
            <person name="Laidemitt M.R."/>
            <person name="Zhang S.M."/>
            <person name="Mutuku M."/>
            <person name="Mkoji G."/>
            <person name="Steinauer M."/>
            <person name="Loker E.S."/>
        </authorList>
    </citation>
    <scope>NUCLEOTIDE SEQUENCE</scope>
    <source>
        <strain evidence="1">KasaAsao</strain>
    </source>
</reference>